<feature type="transmembrane region" description="Helical" evidence="6">
    <location>
        <begin position="27"/>
        <end position="43"/>
    </location>
</feature>
<evidence type="ECO:0000256" key="2">
    <source>
        <dbReference type="ARBA" id="ARBA00010350"/>
    </source>
</evidence>
<name>A0ABW2USD5_9BACI</name>
<proteinExistence type="inferred from homology"/>
<dbReference type="EMBL" id="JBHTGR010000010">
    <property type="protein sequence ID" value="MFC7746817.1"/>
    <property type="molecule type" value="Genomic_DNA"/>
</dbReference>
<accession>A0ABW2USD5</accession>
<evidence type="ECO:0000256" key="1">
    <source>
        <dbReference type="ARBA" id="ARBA00004141"/>
    </source>
</evidence>
<reference evidence="8" key="1">
    <citation type="journal article" date="2019" name="Int. J. Syst. Evol. Microbiol.">
        <title>The Global Catalogue of Microorganisms (GCM) 10K type strain sequencing project: providing services to taxonomists for standard genome sequencing and annotation.</title>
        <authorList>
            <consortium name="The Broad Institute Genomics Platform"/>
            <consortium name="The Broad Institute Genome Sequencing Center for Infectious Disease"/>
            <person name="Wu L."/>
            <person name="Ma J."/>
        </authorList>
    </citation>
    <scope>NUCLEOTIDE SEQUENCE [LARGE SCALE GENOMIC DNA]</scope>
    <source>
        <strain evidence="8">JCM 30234</strain>
    </source>
</reference>
<comment type="subcellular location">
    <subcellularLocation>
        <location evidence="1">Membrane</location>
        <topology evidence="1">Multi-pass membrane protein</topology>
    </subcellularLocation>
</comment>
<dbReference type="Pfam" id="PF01027">
    <property type="entry name" value="Bax1-I"/>
    <property type="match status" value="1"/>
</dbReference>
<evidence type="ECO:0000256" key="3">
    <source>
        <dbReference type="ARBA" id="ARBA00022692"/>
    </source>
</evidence>
<dbReference type="PANTHER" id="PTHR23291:SF50">
    <property type="entry name" value="PROTEIN LIFEGUARD 4"/>
    <property type="match status" value="1"/>
</dbReference>
<evidence type="ECO:0000256" key="5">
    <source>
        <dbReference type="ARBA" id="ARBA00023136"/>
    </source>
</evidence>
<keyword evidence="8" id="KW-1185">Reference proteome</keyword>
<feature type="transmembrane region" description="Helical" evidence="6">
    <location>
        <begin position="108"/>
        <end position="130"/>
    </location>
</feature>
<feature type="transmembrane region" description="Helical" evidence="6">
    <location>
        <begin position="50"/>
        <end position="69"/>
    </location>
</feature>
<feature type="transmembrane region" description="Helical" evidence="6">
    <location>
        <begin position="81"/>
        <end position="101"/>
    </location>
</feature>
<dbReference type="PANTHER" id="PTHR23291">
    <property type="entry name" value="BAX INHIBITOR-RELATED"/>
    <property type="match status" value="1"/>
</dbReference>
<comment type="similarity">
    <text evidence="2 6">Belongs to the BI1 family.</text>
</comment>
<dbReference type="Proteomes" id="UP001596620">
    <property type="component" value="Unassembled WGS sequence"/>
</dbReference>
<keyword evidence="4 6" id="KW-1133">Transmembrane helix</keyword>
<evidence type="ECO:0000313" key="8">
    <source>
        <dbReference type="Proteomes" id="UP001596620"/>
    </source>
</evidence>
<keyword evidence="5 6" id="KW-0472">Membrane</keyword>
<feature type="transmembrane region" description="Helical" evidence="6">
    <location>
        <begin position="136"/>
        <end position="157"/>
    </location>
</feature>
<evidence type="ECO:0000256" key="4">
    <source>
        <dbReference type="ARBA" id="ARBA00022989"/>
    </source>
</evidence>
<dbReference type="InterPro" id="IPR006214">
    <property type="entry name" value="Bax_inhibitor_1-related"/>
</dbReference>
<comment type="caution">
    <text evidence="7">The sequence shown here is derived from an EMBL/GenBank/DDBJ whole genome shotgun (WGS) entry which is preliminary data.</text>
</comment>
<keyword evidence="3 6" id="KW-0812">Transmembrane</keyword>
<evidence type="ECO:0000256" key="6">
    <source>
        <dbReference type="RuleBase" id="RU004379"/>
    </source>
</evidence>
<evidence type="ECO:0000313" key="7">
    <source>
        <dbReference type="EMBL" id="MFC7746817.1"/>
    </source>
</evidence>
<feature type="transmembrane region" description="Helical" evidence="6">
    <location>
        <begin position="169"/>
        <end position="188"/>
    </location>
</feature>
<gene>
    <name evidence="7" type="ORF">ACFQU8_06155</name>
</gene>
<organism evidence="7 8">
    <name type="scientific">Lentibacillus kimchii</name>
    <dbReference type="NCBI Taxonomy" id="1542911"/>
    <lineage>
        <taxon>Bacteria</taxon>
        <taxon>Bacillati</taxon>
        <taxon>Bacillota</taxon>
        <taxon>Bacilli</taxon>
        <taxon>Bacillales</taxon>
        <taxon>Bacillaceae</taxon>
        <taxon>Lentibacillus</taxon>
    </lineage>
</organism>
<protein>
    <submittedName>
        <fullName evidence="7">Bax inhibitor-1 family protein</fullName>
    </submittedName>
</protein>
<sequence length="198" mass="21761">MATFFAAFLIAVIGLYAGQYVPPSLMLPLSILELVLVIIVVFTRKHQGLGYFVMYLFMLVSGITLYAIIANYASVLGADEVFKAFVIALVAFAALAVFGSVTKFNLGFLGNILFFGLLILVVVSLAGIFIPFSNTINLIIAIAGIGIFAGYTLYDFNQIARNGFSEKDIPSIVINIYLDFINLFTYILRFMRYAGKNN</sequence>